<proteinExistence type="predicted"/>
<evidence type="ECO:0000313" key="2">
    <source>
        <dbReference type="EMBL" id="KFE50944.1"/>
    </source>
</evidence>
<dbReference type="AlphaFoldDB" id="A0A085V681"/>
<evidence type="ECO:0000256" key="1">
    <source>
        <dbReference type="SAM" id="MobiDB-lite"/>
    </source>
</evidence>
<reference evidence="2 3" key="1">
    <citation type="submission" date="2014-07" db="EMBL/GenBank/DDBJ databases">
        <title>Draft Genome Sequences of Environmental Pseudomonas syringae strains.</title>
        <authorList>
            <person name="Baltrus D.A."/>
            <person name="Berge O."/>
            <person name="Morris C."/>
        </authorList>
    </citation>
    <scope>NUCLEOTIDE SEQUENCE [LARGE SCALE GENOMIC DNA]</scope>
    <source>
        <strain evidence="2 3">CEB003</strain>
    </source>
</reference>
<sequence length="77" mass="8907">MDKPQHTTLIGNPEVRQMLGMQTQSGLNKLRNKDATFRKPIKTNDSRQARPRYDLAELEEWIKAKKDARNNREDAAA</sequence>
<name>A0A085V681_PSESX</name>
<protein>
    <recommendedName>
        <fullName evidence="4">Transcriptional regulator</fullName>
    </recommendedName>
</protein>
<evidence type="ECO:0008006" key="4">
    <source>
        <dbReference type="Google" id="ProtNLM"/>
    </source>
</evidence>
<dbReference type="Proteomes" id="UP000028643">
    <property type="component" value="Unassembled WGS sequence"/>
</dbReference>
<dbReference type="PATRIC" id="fig|317.174.peg.3298"/>
<feature type="region of interest" description="Disordered" evidence="1">
    <location>
        <begin position="26"/>
        <end position="50"/>
    </location>
</feature>
<dbReference type="EMBL" id="JPQT01000108">
    <property type="protein sequence ID" value="KFE50944.1"/>
    <property type="molecule type" value="Genomic_DNA"/>
</dbReference>
<organism evidence="2 3">
    <name type="scientific">Pseudomonas syringae</name>
    <dbReference type="NCBI Taxonomy" id="317"/>
    <lineage>
        <taxon>Bacteria</taxon>
        <taxon>Pseudomonadati</taxon>
        <taxon>Pseudomonadota</taxon>
        <taxon>Gammaproteobacteria</taxon>
        <taxon>Pseudomonadales</taxon>
        <taxon>Pseudomonadaceae</taxon>
        <taxon>Pseudomonas</taxon>
    </lineage>
</organism>
<comment type="caution">
    <text evidence="2">The sequence shown here is derived from an EMBL/GenBank/DDBJ whole genome shotgun (WGS) entry which is preliminary data.</text>
</comment>
<feature type="compositionally biased region" description="Basic and acidic residues" evidence="1">
    <location>
        <begin position="31"/>
        <end position="50"/>
    </location>
</feature>
<accession>A0A085V681</accession>
<gene>
    <name evidence="2" type="ORF">IV02_16130</name>
</gene>
<dbReference type="RefSeq" id="WP_047576228.1">
    <property type="nucleotide sequence ID" value="NZ_JPQT01000108.1"/>
</dbReference>
<evidence type="ECO:0000313" key="3">
    <source>
        <dbReference type="Proteomes" id="UP000028643"/>
    </source>
</evidence>